<reference evidence="3 4" key="1">
    <citation type="submission" date="2019-05" db="EMBL/GenBank/DDBJ databases">
        <title>Roseovarius bejariae sp. nov., a moderately halophylic bacterium isolated from a saline soil in Rambla Salada (Murcia).</title>
        <authorList>
            <person name="Castro D.J."/>
            <person name="Gomez-Altuve A."/>
            <person name="Reina J.C."/>
            <person name="Rodriguez M."/>
            <person name="Sampedro I."/>
            <person name="Llamas I."/>
            <person name="Martinez-Checa F."/>
        </authorList>
    </citation>
    <scope>NUCLEOTIDE SEQUENCE [LARGE SCALE GENOMIC DNA]</scope>
    <source>
        <strain evidence="3 4">A21</strain>
    </source>
</reference>
<name>A0A844D0I9_9RHOB</name>
<dbReference type="Pfam" id="PF04102">
    <property type="entry name" value="SlyX"/>
    <property type="match status" value="1"/>
</dbReference>
<comment type="caution">
    <text evidence="3">The sequence shown here is derived from an EMBL/GenBank/DDBJ whole genome shotgun (WGS) entry which is preliminary data.</text>
</comment>
<keyword evidence="1" id="KW-0175">Coiled coil</keyword>
<dbReference type="InterPro" id="IPR007236">
    <property type="entry name" value="SlyX"/>
</dbReference>
<evidence type="ECO:0000256" key="2">
    <source>
        <dbReference type="SAM" id="MobiDB-lite"/>
    </source>
</evidence>
<gene>
    <name evidence="3" type="ORF">FDP25_15450</name>
</gene>
<feature type="coiled-coil region" evidence="1">
    <location>
        <begin position="15"/>
        <end position="42"/>
    </location>
</feature>
<dbReference type="AlphaFoldDB" id="A0A844D0I9"/>
<dbReference type="RefSeq" id="WP_154154378.1">
    <property type="nucleotide sequence ID" value="NZ_SZWE01000002.1"/>
</dbReference>
<evidence type="ECO:0000313" key="4">
    <source>
        <dbReference type="Proteomes" id="UP000564704"/>
    </source>
</evidence>
<dbReference type="Proteomes" id="UP000564704">
    <property type="component" value="Unassembled WGS sequence"/>
</dbReference>
<organism evidence="3 4">
    <name type="scientific">Roseovarius bejariae</name>
    <dbReference type="NCBI Taxonomy" id="2576383"/>
    <lineage>
        <taxon>Bacteria</taxon>
        <taxon>Pseudomonadati</taxon>
        <taxon>Pseudomonadota</taxon>
        <taxon>Alphaproteobacteria</taxon>
        <taxon>Rhodobacterales</taxon>
        <taxon>Roseobacteraceae</taxon>
        <taxon>Roseovarius</taxon>
    </lineage>
</organism>
<sequence length="64" mass="7311">MSSTEETLAHLSRMVDDLSEVVARQEGEIAMLTRRVQLLMEREAERESDMGGQVTLGDERPPHW</sequence>
<dbReference type="EMBL" id="SZWE01000002">
    <property type="protein sequence ID" value="MRU16836.1"/>
    <property type="molecule type" value="Genomic_DNA"/>
</dbReference>
<feature type="region of interest" description="Disordered" evidence="2">
    <location>
        <begin position="44"/>
        <end position="64"/>
    </location>
</feature>
<evidence type="ECO:0000256" key="1">
    <source>
        <dbReference type="SAM" id="Coils"/>
    </source>
</evidence>
<protein>
    <submittedName>
        <fullName evidence="3">SlyX family protein</fullName>
    </submittedName>
</protein>
<keyword evidence="4" id="KW-1185">Reference proteome</keyword>
<accession>A0A844D0I9</accession>
<evidence type="ECO:0000313" key="3">
    <source>
        <dbReference type="EMBL" id="MRU16836.1"/>
    </source>
</evidence>
<proteinExistence type="predicted"/>
<dbReference type="OrthoDB" id="285836at2"/>